<dbReference type="EMBL" id="NEVH01006600">
    <property type="protein sequence ID" value="PNF37415.1"/>
    <property type="molecule type" value="Genomic_DNA"/>
</dbReference>
<dbReference type="GO" id="GO:0000462">
    <property type="term" value="P:maturation of SSU-rRNA from tricistronic rRNA transcript (SSU-rRNA, 5.8S rRNA, LSU-rRNA)"/>
    <property type="evidence" value="ECO:0007669"/>
    <property type="project" value="TreeGrafter"/>
</dbReference>
<feature type="region of interest" description="Disordered" evidence="5">
    <location>
        <begin position="552"/>
        <end position="600"/>
    </location>
</feature>
<dbReference type="SUPFAM" id="SSF50978">
    <property type="entry name" value="WD40 repeat-like"/>
    <property type="match status" value="1"/>
</dbReference>
<evidence type="ECO:0000313" key="7">
    <source>
        <dbReference type="EMBL" id="PNF37415.1"/>
    </source>
</evidence>
<feature type="domain" description="Small-subunit processome Utp12" evidence="6">
    <location>
        <begin position="425"/>
        <end position="527"/>
    </location>
</feature>
<keyword evidence="2" id="KW-0539">Nucleus</keyword>
<evidence type="ECO:0000259" key="6">
    <source>
        <dbReference type="Pfam" id="PF04003"/>
    </source>
</evidence>
<dbReference type="Pfam" id="PF04003">
    <property type="entry name" value="Utp12"/>
    <property type="match status" value="1"/>
</dbReference>
<dbReference type="STRING" id="105785.A0A2J7R9A9"/>
<sequence>MAGMECSAFSEDGKYFGCCGADGKLKVWETESGILSQEYTPDLHLSSPFTCLTWVASRNWVSPRKKKKRKSAEHASETDTVALGTVAGNLLLYSIASGSMVCQLQGGHSFAVNHIAWSRGSNLFSCDDKHIVEWSVADTSVKSKWKVGRERVTCLLVLPDSNSLVAAGCTIGLWDIPSKKLIRRYTGHASEVTSLTLIPGKESYFLSAARNDRLLSAWSLSSSSQDTNSVASFVMEDVAVCVSLCSTDTTGMVAVTRSGVLHLYRHQLNGKCSKPLKPAVTVQIASDTGQSRDAVQPIPILGAVKQGPNILIAHGSPVFLSFESICPKGHEKVLCLVRQDPRENVKSRDAVISKVKVPEDDDVEYVSQTATVATPLKRGKKLKTDVPMEERLDNLSLTRQEAVSHKPPQADSMAHLLMQGLHSKDKKILQSVLMQKDPVLISGTVMRLSLQCIVPLLKELVTLIQGKTIASQIAVLWLKAVIKSHAGQLMANSDVRDTLSPVLGLVETRLGLLAPLLRLRGRLDLLVDQIGESSKGNVAGDFGESLLVFQDQDSDEGSEIEEIALGSESEDHWEELSDMDREEEEEEEGEGQADEVDMLN</sequence>
<proteinExistence type="inferred from homology"/>
<gene>
    <name evidence="7" type="ORF">B7P43_G16023</name>
</gene>
<reference evidence="7 8" key="1">
    <citation type="submission" date="2017-12" db="EMBL/GenBank/DDBJ databases">
        <title>Hemimetabolous genomes reveal molecular basis of termite eusociality.</title>
        <authorList>
            <person name="Harrison M.C."/>
            <person name="Jongepier E."/>
            <person name="Robertson H.M."/>
            <person name="Arning N."/>
            <person name="Bitard-Feildel T."/>
            <person name="Chao H."/>
            <person name="Childers C.P."/>
            <person name="Dinh H."/>
            <person name="Doddapaneni H."/>
            <person name="Dugan S."/>
            <person name="Gowin J."/>
            <person name="Greiner C."/>
            <person name="Han Y."/>
            <person name="Hu H."/>
            <person name="Hughes D.S.T."/>
            <person name="Huylmans A.-K."/>
            <person name="Kemena C."/>
            <person name="Kremer L.P.M."/>
            <person name="Lee S.L."/>
            <person name="Lopez-Ezquerra A."/>
            <person name="Mallet L."/>
            <person name="Monroy-Kuhn J.M."/>
            <person name="Moser A."/>
            <person name="Murali S.C."/>
            <person name="Muzny D.M."/>
            <person name="Otani S."/>
            <person name="Piulachs M.-D."/>
            <person name="Poelchau M."/>
            <person name="Qu J."/>
            <person name="Schaub F."/>
            <person name="Wada-Katsumata A."/>
            <person name="Worley K.C."/>
            <person name="Xie Q."/>
            <person name="Ylla G."/>
            <person name="Poulsen M."/>
            <person name="Gibbs R.A."/>
            <person name="Schal C."/>
            <person name="Richards S."/>
            <person name="Belles X."/>
            <person name="Korb J."/>
            <person name="Bornberg-Bauer E."/>
        </authorList>
    </citation>
    <scope>NUCLEOTIDE SEQUENCE [LARGE SCALE GENOMIC DNA]</scope>
    <source>
        <tissue evidence="7">Whole body</tissue>
    </source>
</reference>
<keyword evidence="4" id="KW-0853">WD repeat</keyword>
<dbReference type="SMART" id="SM00320">
    <property type="entry name" value="WD40"/>
    <property type="match status" value="5"/>
</dbReference>
<dbReference type="AlphaFoldDB" id="A0A2J7R9A9"/>
<dbReference type="InterPro" id="IPR052414">
    <property type="entry name" value="U3_snoRNA-assoc_WDR"/>
</dbReference>
<name>A0A2J7R9A9_9NEOP</name>
<dbReference type="InParanoid" id="A0A2J7R9A9"/>
<dbReference type="GO" id="GO:0005730">
    <property type="term" value="C:nucleolus"/>
    <property type="evidence" value="ECO:0007669"/>
    <property type="project" value="TreeGrafter"/>
</dbReference>
<dbReference type="InterPro" id="IPR001680">
    <property type="entry name" value="WD40_rpt"/>
</dbReference>
<comment type="caution">
    <text evidence="7">The sequence shown here is derived from an EMBL/GenBank/DDBJ whole genome shotgun (WGS) entry which is preliminary data.</text>
</comment>
<dbReference type="PROSITE" id="PS50082">
    <property type="entry name" value="WD_REPEATS_2"/>
    <property type="match status" value="2"/>
</dbReference>
<feature type="repeat" description="WD" evidence="4">
    <location>
        <begin position="185"/>
        <end position="228"/>
    </location>
</feature>
<evidence type="ECO:0000256" key="1">
    <source>
        <dbReference type="ARBA" id="ARBA00004123"/>
    </source>
</evidence>
<dbReference type="OrthoDB" id="30195at2759"/>
<accession>A0A2J7R9A9</accession>
<feature type="compositionally biased region" description="Acidic residues" evidence="5">
    <location>
        <begin position="552"/>
        <end position="562"/>
    </location>
</feature>
<evidence type="ECO:0000256" key="2">
    <source>
        <dbReference type="ARBA" id="ARBA00023242"/>
    </source>
</evidence>
<feature type="compositionally biased region" description="Acidic residues" evidence="5">
    <location>
        <begin position="580"/>
        <end position="600"/>
    </location>
</feature>
<dbReference type="InterPro" id="IPR007148">
    <property type="entry name" value="SSU_processome_Utp12"/>
</dbReference>
<dbReference type="FunCoup" id="A0A2J7R9A9">
    <property type="interactions" value="1869"/>
</dbReference>
<evidence type="ECO:0000256" key="3">
    <source>
        <dbReference type="ARBA" id="ARBA00038335"/>
    </source>
</evidence>
<dbReference type="Proteomes" id="UP000235965">
    <property type="component" value="Unassembled WGS sequence"/>
</dbReference>
<evidence type="ECO:0000313" key="8">
    <source>
        <dbReference type="Proteomes" id="UP000235965"/>
    </source>
</evidence>
<evidence type="ECO:0000256" key="5">
    <source>
        <dbReference type="SAM" id="MobiDB-lite"/>
    </source>
</evidence>
<dbReference type="Pfam" id="PF00400">
    <property type="entry name" value="WD40"/>
    <property type="match status" value="2"/>
</dbReference>
<evidence type="ECO:0000256" key="4">
    <source>
        <dbReference type="PROSITE-ProRule" id="PRU00221"/>
    </source>
</evidence>
<feature type="repeat" description="WD" evidence="4">
    <location>
        <begin position="1"/>
        <end position="38"/>
    </location>
</feature>
<dbReference type="Gene3D" id="2.130.10.10">
    <property type="entry name" value="YVTN repeat-like/Quinoprotein amine dehydrogenase"/>
    <property type="match status" value="2"/>
</dbReference>
<comment type="similarity">
    <text evidence="3">Belongs to the UTP5 family.</text>
</comment>
<dbReference type="InterPro" id="IPR036322">
    <property type="entry name" value="WD40_repeat_dom_sf"/>
</dbReference>
<dbReference type="InterPro" id="IPR015943">
    <property type="entry name" value="WD40/YVTN_repeat-like_dom_sf"/>
</dbReference>
<protein>
    <recommendedName>
        <fullName evidence="6">Small-subunit processome Utp12 domain-containing protein</fullName>
    </recommendedName>
</protein>
<comment type="subcellular location">
    <subcellularLocation>
        <location evidence="1">Nucleus</location>
    </subcellularLocation>
</comment>
<organism evidence="7 8">
    <name type="scientific">Cryptotermes secundus</name>
    <dbReference type="NCBI Taxonomy" id="105785"/>
    <lineage>
        <taxon>Eukaryota</taxon>
        <taxon>Metazoa</taxon>
        <taxon>Ecdysozoa</taxon>
        <taxon>Arthropoda</taxon>
        <taxon>Hexapoda</taxon>
        <taxon>Insecta</taxon>
        <taxon>Pterygota</taxon>
        <taxon>Neoptera</taxon>
        <taxon>Polyneoptera</taxon>
        <taxon>Dictyoptera</taxon>
        <taxon>Blattodea</taxon>
        <taxon>Blattoidea</taxon>
        <taxon>Termitoidae</taxon>
        <taxon>Kalotermitidae</taxon>
        <taxon>Cryptotermitinae</taxon>
        <taxon>Cryptotermes</taxon>
    </lineage>
</organism>
<keyword evidence="8" id="KW-1185">Reference proteome</keyword>
<dbReference type="PANTHER" id="PTHR44267">
    <property type="entry name" value="WD REPEAT-CONTAINING PROTEIN 43"/>
    <property type="match status" value="1"/>
</dbReference>
<dbReference type="PANTHER" id="PTHR44267:SF1">
    <property type="entry name" value="WD REPEAT-CONTAINING PROTEIN 43"/>
    <property type="match status" value="1"/>
</dbReference>